<evidence type="ECO:0000313" key="3">
    <source>
        <dbReference type="EMBL" id="KXT06453.1"/>
    </source>
</evidence>
<reference evidence="3 4" key="1">
    <citation type="submission" date="2015-07" db="EMBL/GenBank/DDBJ databases">
        <title>Comparative genomics of the Sigatoka disease complex on banana suggests a link between parallel evolutionary changes in Pseudocercospora fijiensis and Pseudocercospora eumusae and increased virulence on the banana host.</title>
        <authorList>
            <person name="Chang T.-C."/>
            <person name="Salvucci A."/>
            <person name="Crous P.W."/>
            <person name="Stergiopoulos I."/>
        </authorList>
    </citation>
    <scope>NUCLEOTIDE SEQUENCE [LARGE SCALE GENOMIC DNA]</scope>
    <source>
        <strain evidence="3 4">CBS 114824</strain>
    </source>
</reference>
<feature type="compositionally biased region" description="Pro residues" evidence="2">
    <location>
        <begin position="129"/>
        <end position="138"/>
    </location>
</feature>
<proteinExistence type="predicted"/>
<evidence type="ECO:0000256" key="1">
    <source>
        <dbReference type="SAM" id="Coils"/>
    </source>
</evidence>
<keyword evidence="4" id="KW-1185">Reference proteome</keyword>
<dbReference type="EMBL" id="LFZN01000006">
    <property type="protein sequence ID" value="KXT06453.1"/>
    <property type="molecule type" value="Genomic_DNA"/>
</dbReference>
<feature type="compositionally biased region" description="Pro residues" evidence="2">
    <location>
        <begin position="466"/>
        <end position="475"/>
    </location>
</feature>
<protein>
    <submittedName>
        <fullName evidence="3">Uncharacterized protein</fullName>
    </submittedName>
</protein>
<accession>A0A139HVQ3</accession>
<evidence type="ECO:0000313" key="4">
    <source>
        <dbReference type="Proteomes" id="UP000070133"/>
    </source>
</evidence>
<dbReference type="Proteomes" id="UP000070133">
    <property type="component" value="Unassembled WGS sequence"/>
</dbReference>
<name>A0A139HVQ3_9PEZI</name>
<dbReference type="STRING" id="321146.A0A139HVQ3"/>
<feature type="compositionally biased region" description="Pro residues" evidence="2">
    <location>
        <begin position="490"/>
        <end position="506"/>
    </location>
</feature>
<feature type="compositionally biased region" description="Polar residues" evidence="2">
    <location>
        <begin position="43"/>
        <end position="65"/>
    </location>
</feature>
<dbReference type="AlphaFoldDB" id="A0A139HVQ3"/>
<feature type="region of interest" description="Disordered" evidence="2">
    <location>
        <begin position="1"/>
        <end position="65"/>
    </location>
</feature>
<comment type="caution">
    <text evidence="3">The sequence shown here is derived from an EMBL/GenBank/DDBJ whole genome shotgun (WGS) entry which is preliminary data.</text>
</comment>
<dbReference type="OrthoDB" id="5428925at2759"/>
<feature type="region of interest" description="Disordered" evidence="2">
    <location>
        <begin position="616"/>
        <end position="652"/>
    </location>
</feature>
<keyword evidence="1" id="KW-0175">Coiled coil</keyword>
<feature type="region of interest" description="Disordered" evidence="2">
    <location>
        <begin position="460"/>
        <end position="510"/>
    </location>
</feature>
<sequence length="670" mass="72735">MESSAGGAFIRTTISGGAMHGRRSFETVPSSAARLQKQRSNHGMRSTSHGQAFSLSSAPQGPSIRSSGPVFGGFGDGAKARKGSIRNAVRKIFGRRSRDSISTVTDAPASMAQAPSTSTRHIYHKSEPPALPPQPELPEPQLEGASVQRVILDTYAAPSHNRSTSLSRTASPYAVQFPNSVRLKPMDLGNPFMQGPNQLRRRKTLPSMLIEKEEGAAAIASSSHEPDGEPSASNIEPDREPPAIPKRTLSSVKKSRRRSRSVDDLPSAIALQQGTPRKRSEEIKYWRESFQPDVLRASGFMAGPSSSIDGAQAAPGSSRRSNREGSIPDLGGDKAATSAARGASDASAALRDGALKSSLPGLYGQALSVHESEYRPCSGVGTEMSRDLEDRVAKLEAGLHTFQRSLQKLTADRNRRTIVMGSSVATRRSSGDLRTPSLLADTLADALDPSFQYEYEYGHTLRPSTSPQPPPPIPPHVQGLEDPFIHETAQPPPSEPPTRPPRPPSPVQFTPETWAAVGAETRGSRDQTPQPYTFRSLYQMLADERSARRKLESQLQSLRRDISELHSQVNVSSNVQSTRSSYMLAGSSTRLQDLLRETGEASGPEDSPRSLTLQRLSGASATQPVVSRFSGSESDNVQLEETDYEEYLTPKEERSKYSLAEKLEQESEMF</sequence>
<feature type="coiled-coil region" evidence="1">
    <location>
        <begin position="541"/>
        <end position="568"/>
    </location>
</feature>
<feature type="region of interest" description="Disordered" evidence="2">
    <location>
        <begin position="297"/>
        <end position="347"/>
    </location>
</feature>
<feature type="region of interest" description="Disordered" evidence="2">
    <location>
        <begin position="100"/>
        <end position="140"/>
    </location>
</feature>
<gene>
    <name evidence="3" type="ORF">AC578_6113</name>
</gene>
<feature type="compositionally biased region" description="Low complexity" evidence="2">
    <location>
        <begin position="335"/>
        <end position="347"/>
    </location>
</feature>
<evidence type="ECO:0000256" key="2">
    <source>
        <dbReference type="SAM" id="MobiDB-lite"/>
    </source>
</evidence>
<feature type="region of interest" description="Disordered" evidence="2">
    <location>
        <begin position="211"/>
        <end position="283"/>
    </location>
</feature>
<feature type="compositionally biased region" description="Polar residues" evidence="2">
    <location>
        <begin position="616"/>
        <end position="637"/>
    </location>
</feature>
<organism evidence="3 4">
    <name type="scientific">Pseudocercospora eumusae</name>
    <dbReference type="NCBI Taxonomy" id="321146"/>
    <lineage>
        <taxon>Eukaryota</taxon>
        <taxon>Fungi</taxon>
        <taxon>Dikarya</taxon>
        <taxon>Ascomycota</taxon>
        <taxon>Pezizomycotina</taxon>
        <taxon>Dothideomycetes</taxon>
        <taxon>Dothideomycetidae</taxon>
        <taxon>Mycosphaerellales</taxon>
        <taxon>Mycosphaerellaceae</taxon>
        <taxon>Pseudocercospora</taxon>
    </lineage>
</organism>